<organism evidence="1 2">
    <name type="scientific">Cellulomonas flavigena (strain ATCC 482 / DSM 20109 / BCRC 11376 / JCM 18109 / NBRC 3775 / NCIMB 8073 / NRS 134)</name>
    <dbReference type="NCBI Taxonomy" id="446466"/>
    <lineage>
        <taxon>Bacteria</taxon>
        <taxon>Bacillati</taxon>
        <taxon>Actinomycetota</taxon>
        <taxon>Actinomycetes</taxon>
        <taxon>Micrococcales</taxon>
        <taxon>Cellulomonadaceae</taxon>
        <taxon>Cellulomonas</taxon>
    </lineage>
</organism>
<keyword evidence="2" id="KW-1185">Reference proteome</keyword>
<proteinExistence type="predicted"/>
<evidence type="ECO:0000313" key="1">
    <source>
        <dbReference type="EMBL" id="ADG75412.1"/>
    </source>
</evidence>
<gene>
    <name evidence="1" type="ordered locus">Cfla_2524</name>
</gene>
<dbReference type="AlphaFoldDB" id="D5UI67"/>
<dbReference type="RefSeq" id="WP_013117745.1">
    <property type="nucleotide sequence ID" value="NC_014151.1"/>
</dbReference>
<sequence>MTRPYPHRPDVELAEDSYPEDRQFVEEAYADLPRRSTLDNGAVSVTFDVLWDALAWGWLIERPVPELRALITPAADLVRLALGSPAAAEAKLYDTHVWVATALLAGDDEVAARAGALGGAPAQDAEWFMAGLAALARGDDEAARECAARLRAAVVRPTTAPDVALALEHLGELADAVVDRDQGAFEAALVGRADAVARAHRTAAGRRSPTGVLDPVAIGMAEVATRRGLTVPLGVAVVPVELLSVPARGAV</sequence>
<dbReference type="STRING" id="446466.Cfla_2524"/>
<accession>D5UI67</accession>
<reference evidence="1 2" key="1">
    <citation type="journal article" date="2010" name="Stand. Genomic Sci.">
        <title>Complete genome sequence of Cellulomonas flavigena type strain (134).</title>
        <authorList>
            <person name="Abt B."/>
            <person name="Foster B."/>
            <person name="Lapidus A."/>
            <person name="Clum A."/>
            <person name="Sun H."/>
            <person name="Pukall R."/>
            <person name="Lucas S."/>
            <person name="Glavina Del Rio T."/>
            <person name="Nolan M."/>
            <person name="Tice H."/>
            <person name="Cheng J.F."/>
            <person name="Pitluck S."/>
            <person name="Liolios K."/>
            <person name="Ivanova N."/>
            <person name="Mavromatis K."/>
            <person name="Ovchinnikova G."/>
            <person name="Pati A."/>
            <person name="Goodwin L."/>
            <person name="Chen A."/>
            <person name="Palaniappan K."/>
            <person name="Land M."/>
            <person name="Hauser L."/>
            <person name="Chang Y.J."/>
            <person name="Jeffries C.D."/>
            <person name="Rohde M."/>
            <person name="Goker M."/>
            <person name="Woyke T."/>
            <person name="Bristow J."/>
            <person name="Eisen J.A."/>
            <person name="Markowitz V."/>
            <person name="Hugenholtz P."/>
            <person name="Kyrpides N.C."/>
            <person name="Klenk H.P."/>
        </authorList>
    </citation>
    <scope>NUCLEOTIDE SEQUENCE [LARGE SCALE GENOMIC DNA]</scope>
    <source>
        <strain evidence="2">ATCC 482 / DSM 20109 / BCRC 11376 / JCM 18109 / NBRC 3775 / NCIMB 8073 / NRS 134</strain>
    </source>
</reference>
<protein>
    <submittedName>
        <fullName evidence="1">Uncharacterized protein</fullName>
    </submittedName>
</protein>
<dbReference type="EMBL" id="CP001964">
    <property type="protein sequence ID" value="ADG75412.1"/>
    <property type="molecule type" value="Genomic_DNA"/>
</dbReference>
<dbReference type="HOGENOM" id="CLU_1105588_0_0_11"/>
<dbReference type="KEGG" id="cfl:Cfla_2524"/>
<evidence type="ECO:0000313" key="2">
    <source>
        <dbReference type="Proteomes" id="UP000000849"/>
    </source>
</evidence>
<name>D5UI67_CELFN</name>
<dbReference type="Proteomes" id="UP000000849">
    <property type="component" value="Chromosome"/>
</dbReference>